<organism evidence="1 3">
    <name type="scientific">Trichinella britovi</name>
    <name type="common">Parasitic roundworm</name>
    <dbReference type="NCBI Taxonomy" id="45882"/>
    <lineage>
        <taxon>Eukaryota</taxon>
        <taxon>Metazoa</taxon>
        <taxon>Ecdysozoa</taxon>
        <taxon>Nematoda</taxon>
        <taxon>Enoplea</taxon>
        <taxon>Dorylaimia</taxon>
        <taxon>Trichinellida</taxon>
        <taxon>Trichinellidae</taxon>
        <taxon>Trichinella</taxon>
    </lineage>
</organism>
<accession>A0A0V1AV54</accession>
<proteinExistence type="predicted"/>
<comment type="caution">
    <text evidence="1">The sequence shown here is derived from an EMBL/GenBank/DDBJ whole genome shotgun (WGS) entry which is preliminary data.</text>
</comment>
<dbReference type="AlphaFoldDB" id="A0A0V1AV54"/>
<keyword evidence="3" id="KW-1185">Reference proteome</keyword>
<evidence type="ECO:0000313" key="1">
    <source>
        <dbReference type="EMBL" id="KRY28538.1"/>
    </source>
</evidence>
<protein>
    <submittedName>
        <fullName evidence="1">Uncharacterized protein</fullName>
    </submittedName>
</protein>
<dbReference type="Proteomes" id="UP000054653">
    <property type="component" value="Unassembled WGS sequence"/>
</dbReference>
<reference evidence="1 3" key="1">
    <citation type="submission" date="2015-01" db="EMBL/GenBank/DDBJ databases">
        <title>Evolution of Trichinella species and genotypes.</title>
        <authorList>
            <person name="Korhonen P.K."/>
            <person name="Edoardo P."/>
            <person name="Giuseppe L.R."/>
            <person name="Gasser R.B."/>
        </authorList>
    </citation>
    <scope>NUCLEOTIDE SEQUENCE [LARGE SCALE GENOMIC DNA]</scope>
    <source>
        <strain evidence="1">ISS120</strain>
    </source>
</reference>
<evidence type="ECO:0000313" key="3">
    <source>
        <dbReference type="Proteomes" id="UP000054653"/>
    </source>
</evidence>
<dbReference type="EMBL" id="JYDI01001550">
    <property type="protein sequence ID" value="KRY28538.1"/>
    <property type="molecule type" value="Genomic_DNA"/>
</dbReference>
<evidence type="ECO:0000313" key="2">
    <source>
        <dbReference type="EMBL" id="KRY43825.1"/>
    </source>
</evidence>
<dbReference type="EMBL" id="JYDI01000876">
    <property type="protein sequence ID" value="KRY43825.1"/>
    <property type="molecule type" value="Genomic_DNA"/>
</dbReference>
<sequence length="64" mass="7155">MDRPTYVSFHPEISTAEDWLQSWLGAFADIKGGPCRTFYTPVSCQSQWTVSSQLVSGTIITSIR</sequence>
<gene>
    <name evidence="1" type="ORF">T03_14200</name>
    <name evidence="2" type="ORF">T03_14259</name>
</gene>
<name>A0A0V1AV54_TRIBR</name>